<dbReference type="PANTHER" id="PTHR21359:SF1">
    <property type="entry name" value="DUF5577 DOMAIN-CONTAINING PROTEIN"/>
    <property type="match status" value="1"/>
</dbReference>
<dbReference type="Proteomes" id="UP001142055">
    <property type="component" value="Chromosome 3"/>
</dbReference>
<name>A0A9Q0M2L0_BLOTA</name>
<dbReference type="InterPro" id="IPR013761">
    <property type="entry name" value="SAM/pointed_sf"/>
</dbReference>
<dbReference type="InterPro" id="IPR039161">
    <property type="entry name" value="C19orf47-like"/>
</dbReference>
<evidence type="ECO:0000313" key="1">
    <source>
        <dbReference type="EMBL" id="KAJ6217702.1"/>
    </source>
</evidence>
<accession>A0A9Q0M2L0</accession>
<reference evidence="1" key="1">
    <citation type="submission" date="2022-12" db="EMBL/GenBank/DDBJ databases">
        <title>Genome assemblies of Blomia tropicalis.</title>
        <authorList>
            <person name="Cui Y."/>
        </authorList>
    </citation>
    <scope>NUCLEOTIDE SEQUENCE</scope>
    <source>
        <tissue evidence="1">Adult mites</tissue>
    </source>
</reference>
<sequence>MSSVRWRSENRIRFDMLEELNKEILYDMGIKKLGDIISIIRHAKEVHSSYYKEKVFATDEVNDDQKQIDTARPSKYHIKAADSTISNEKLKSGNNVMESRRIIIGSDSQIASSIQTSTVANTSNSKIRRSAPIREPIVIRDVSGLTGEHNLTIKRKRVEPPEAFKTNLNTKMLKNDFTPSSKIVRNRVDAQSRLSNFSKEIQKAIISNKNTPSTVVSDTVPVKSRLELKPADSTTITIRGNKLERKNVKARLGSVRTVKDRLGKSPAFDGRIITTNGQKSVSVFSRLGN</sequence>
<keyword evidence="2" id="KW-1185">Reference proteome</keyword>
<evidence type="ECO:0000313" key="2">
    <source>
        <dbReference type="Proteomes" id="UP001142055"/>
    </source>
</evidence>
<dbReference type="PANTHER" id="PTHR21359">
    <property type="entry name" value="DUF5577 DOMAIN-CONTAINING PROTEIN"/>
    <property type="match status" value="1"/>
</dbReference>
<dbReference type="OMA" id="VMESRRI"/>
<evidence type="ECO:0008006" key="3">
    <source>
        <dbReference type="Google" id="ProtNLM"/>
    </source>
</evidence>
<dbReference type="EMBL" id="JAPWDV010000003">
    <property type="protein sequence ID" value="KAJ6217702.1"/>
    <property type="molecule type" value="Genomic_DNA"/>
</dbReference>
<dbReference type="Gene3D" id="1.10.150.50">
    <property type="entry name" value="Transcription Factor, Ets-1"/>
    <property type="match status" value="1"/>
</dbReference>
<comment type="caution">
    <text evidence="1">The sequence shown here is derived from an EMBL/GenBank/DDBJ whole genome shotgun (WGS) entry which is preliminary data.</text>
</comment>
<dbReference type="GO" id="GO:0005634">
    <property type="term" value="C:nucleus"/>
    <property type="evidence" value="ECO:0007669"/>
    <property type="project" value="TreeGrafter"/>
</dbReference>
<dbReference type="AlphaFoldDB" id="A0A9Q0M2L0"/>
<gene>
    <name evidence="1" type="ORF">RDWZM_008859</name>
</gene>
<dbReference type="Pfam" id="PF18017">
    <property type="entry name" value="SAM_4"/>
    <property type="match status" value="1"/>
</dbReference>
<proteinExistence type="predicted"/>
<protein>
    <recommendedName>
        <fullName evidence="3">SAM domain-containing protein</fullName>
    </recommendedName>
</protein>
<organism evidence="1 2">
    <name type="scientific">Blomia tropicalis</name>
    <name type="common">Mite</name>
    <dbReference type="NCBI Taxonomy" id="40697"/>
    <lineage>
        <taxon>Eukaryota</taxon>
        <taxon>Metazoa</taxon>
        <taxon>Ecdysozoa</taxon>
        <taxon>Arthropoda</taxon>
        <taxon>Chelicerata</taxon>
        <taxon>Arachnida</taxon>
        <taxon>Acari</taxon>
        <taxon>Acariformes</taxon>
        <taxon>Sarcoptiformes</taxon>
        <taxon>Astigmata</taxon>
        <taxon>Glycyphagoidea</taxon>
        <taxon>Echimyopodidae</taxon>
        <taxon>Blomia</taxon>
    </lineage>
</organism>